<evidence type="ECO:0000313" key="2">
    <source>
        <dbReference type="Proteomes" id="UP001249240"/>
    </source>
</evidence>
<proteinExistence type="predicted"/>
<dbReference type="Proteomes" id="UP001249240">
    <property type="component" value="Unassembled WGS sequence"/>
</dbReference>
<accession>A0AAW8SVS2</accession>
<name>A0AAW8SVS2_9ENTE</name>
<protein>
    <submittedName>
        <fullName evidence="1">Uncharacterized protein</fullName>
    </submittedName>
</protein>
<organism evidence="1 2">
    <name type="scientific">Enterococcus raffinosus</name>
    <dbReference type="NCBI Taxonomy" id="71452"/>
    <lineage>
        <taxon>Bacteria</taxon>
        <taxon>Bacillati</taxon>
        <taxon>Bacillota</taxon>
        <taxon>Bacilli</taxon>
        <taxon>Lactobacillales</taxon>
        <taxon>Enterococcaceae</taxon>
        <taxon>Enterococcus</taxon>
    </lineage>
</organism>
<dbReference type="AlphaFoldDB" id="A0AAW8SVS2"/>
<gene>
    <name evidence="1" type="ORF">P7D78_08850</name>
</gene>
<reference evidence="1" key="1">
    <citation type="submission" date="2023-03" db="EMBL/GenBank/DDBJ databases">
        <authorList>
            <person name="Shen W."/>
            <person name="Cai J."/>
        </authorList>
    </citation>
    <scope>NUCLEOTIDE SEQUENCE</scope>
    <source>
        <strain evidence="1">B646-2</strain>
    </source>
</reference>
<comment type="caution">
    <text evidence="1">The sequence shown here is derived from an EMBL/GenBank/DDBJ whole genome shotgun (WGS) entry which is preliminary data.</text>
</comment>
<dbReference type="RefSeq" id="WP_270717944.1">
    <property type="nucleotide sequence ID" value="NZ_JAQESB010000021.1"/>
</dbReference>
<sequence>MLNKKNILGIIQDHQDQIEVIESELQRAKHLDLDIPDLTIVARKELSYLYENKARFEMQARAWGLVKEESE</sequence>
<dbReference type="EMBL" id="JARPXM010000007">
    <property type="protein sequence ID" value="MDT2538231.1"/>
    <property type="molecule type" value="Genomic_DNA"/>
</dbReference>
<evidence type="ECO:0000313" key="1">
    <source>
        <dbReference type="EMBL" id="MDT2538231.1"/>
    </source>
</evidence>